<dbReference type="Proteomes" id="UP000825935">
    <property type="component" value="Chromosome 4"/>
</dbReference>
<reference evidence="3" key="1">
    <citation type="submission" date="2021-08" db="EMBL/GenBank/DDBJ databases">
        <title>WGS assembly of Ceratopteris richardii.</title>
        <authorList>
            <person name="Marchant D.B."/>
            <person name="Chen G."/>
            <person name="Jenkins J."/>
            <person name="Shu S."/>
            <person name="Leebens-Mack J."/>
            <person name="Grimwood J."/>
            <person name="Schmutz J."/>
            <person name="Soltis P."/>
            <person name="Soltis D."/>
            <person name="Chen Z.-H."/>
        </authorList>
    </citation>
    <scope>NUCLEOTIDE SEQUENCE</scope>
    <source>
        <strain evidence="3">Whitten #5841</strain>
        <tissue evidence="3">Leaf</tissue>
    </source>
</reference>
<dbReference type="AlphaFoldDB" id="A0A8T2V3Z6"/>
<dbReference type="InterPro" id="IPR012862">
    <property type="entry name" value="DUF1635"/>
</dbReference>
<keyword evidence="4" id="KW-1185">Reference proteome</keyword>
<dbReference type="PANTHER" id="PTHR33431:SF3">
    <property type="entry name" value="ENABLED-LIKE PROTEIN (DUF1635)"/>
    <property type="match status" value="1"/>
</dbReference>
<feature type="coiled-coil region" evidence="1">
    <location>
        <begin position="43"/>
        <end position="84"/>
    </location>
</feature>
<feature type="region of interest" description="Disordered" evidence="2">
    <location>
        <begin position="465"/>
        <end position="519"/>
    </location>
</feature>
<dbReference type="OrthoDB" id="778241at2759"/>
<organism evidence="3 4">
    <name type="scientific">Ceratopteris richardii</name>
    <name type="common">Triangle waterfern</name>
    <dbReference type="NCBI Taxonomy" id="49495"/>
    <lineage>
        <taxon>Eukaryota</taxon>
        <taxon>Viridiplantae</taxon>
        <taxon>Streptophyta</taxon>
        <taxon>Embryophyta</taxon>
        <taxon>Tracheophyta</taxon>
        <taxon>Polypodiopsida</taxon>
        <taxon>Polypodiidae</taxon>
        <taxon>Polypodiales</taxon>
        <taxon>Pteridineae</taxon>
        <taxon>Pteridaceae</taxon>
        <taxon>Parkerioideae</taxon>
        <taxon>Ceratopteris</taxon>
    </lineage>
</organism>
<evidence type="ECO:0000256" key="2">
    <source>
        <dbReference type="SAM" id="MobiDB-lite"/>
    </source>
</evidence>
<accession>A0A8T2V3Z6</accession>
<evidence type="ECO:0000313" key="4">
    <source>
        <dbReference type="Proteomes" id="UP000825935"/>
    </source>
</evidence>
<evidence type="ECO:0000256" key="1">
    <source>
        <dbReference type="SAM" id="Coils"/>
    </source>
</evidence>
<evidence type="ECO:0000313" key="3">
    <source>
        <dbReference type="EMBL" id="KAH7438929.1"/>
    </source>
</evidence>
<dbReference type="EMBL" id="CM035409">
    <property type="protein sequence ID" value="KAH7438929.1"/>
    <property type="molecule type" value="Genomic_DNA"/>
</dbReference>
<gene>
    <name evidence="3" type="ORF">KP509_04G037400</name>
</gene>
<keyword evidence="1" id="KW-0175">Coiled coil</keyword>
<protein>
    <submittedName>
        <fullName evidence="3">Uncharacterized protein</fullName>
    </submittedName>
</protein>
<dbReference type="PANTHER" id="PTHR33431">
    <property type="entry name" value="ENABLED-LIKE PROTEIN (DUF1635)"/>
    <property type="match status" value="1"/>
</dbReference>
<name>A0A8T2V3Z6_CERRI</name>
<comment type="caution">
    <text evidence="3">The sequence shown here is derived from an EMBL/GenBank/DDBJ whole genome shotgun (WGS) entry which is preliminary data.</text>
</comment>
<sequence>MDGSVAALFEELHPPTSLQSSLDQSAQTSDELKRLLMRTAVDLESTRSQAKLYEKELSRIRRQLENAMQERDEARVEVLRLKESFFSSMSAGWWGPPTSTSIGGTINLQNSSRRNVSVAPAVGDAHDQSCLNIQNSSKASSSPGQPMQLDCISSSVILEAAQTHLSDLHWDVHDLPPPLEYTFPDDQSNNLSPFLCELKPGMVNATFSLQTDRHHVDHPMEEEAAIFTEANELLEKEVQARSEEPDQLISFGIEDHNRTRANDYRMVFQSQVDEQAMDKIGSMLAGRSHRFTSPVKGAIAFPEQSPSETNQLQQLEIDIADLGSSMEAPWKVSGFGKGTHTSNPSTPTQVEGILGDGAAQFSAPRHLPAPPESDPEVMLQSLPEPGKLLQAVMQAGPLLQTLLVAGPLPRWRQPPPTSPVDPMESSLMMHCCSRMSGVPIDSSNLSDPKMPQLAVPSFTLANKGGLSSAGEEARTQKPWPWVSSSAGTNLDMAASTRSEEPSKGRTGNGKGGDPLLGRWMSSTIEGKLDSSNSYTAPMLNTSTNLSYSNRLLRTSALLPKRLSFNKRRPR</sequence>
<dbReference type="Pfam" id="PF07795">
    <property type="entry name" value="DUF1635"/>
    <property type="match status" value="1"/>
</dbReference>
<proteinExistence type="predicted"/>